<reference evidence="6 7" key="1">
    <citation type="submission" date="2016-12" db="EMBL/GenBank/DDBJ databases">
        <title>Trade-off between light-utilization and light-protection in marine flavobacteria.</title>
        <authorList>
            <person name="Kumagai Y."/>
            <person name="Yoshizawa S."/>
            <person name="Kogure K."/>
            <person name="Iwasaki W."/>
        </authorList>
    </citation>
    <scope>NUCLEOTIDE SEQUENCE [LARGE SCALE GENOMIC DNA]</scope>
    <source>
        <strain evidence="6 7">ATCC 43844</strain>
    </source>
</reference>
<protein>
    <submittedName>
        <fullName evidence="6">Glycosyl transferase</fullName>
    </submittedName>
</protein>
<evidence type="ECO:0000313" key="6">
    <source>
        <dbReference type="EMBL" id="PQJ76957.1"/>
    </source>
</evidence>
<evidence type="ECO:0000313" key="7">
    <source>
        <dbReference type="Proteomes" id="UP000239068"/>
    </source>
</evidence>
<keyword evidence="4" id="KW-0472">Membrane</keyword>
<feature type="domain" description="Glycosyltransferase 2-like" evidence="5">
    <location>
        <begin position="54"/>
        <end position="216"/>
    </location>
</feature>
<gene>
    <name evidence="6" type="ORF">BTO16_13940</name>
</gene>
<comment type="caution">
    <text evidence="6">The sequence shown here is derived from an EMBL/GenBank/DDBJ whole genome shotgun (WGS) entry which is preliminary data.</text>
</comment>
<accession>A0A2S7WH67</accession>
<dbReference type="InterPro" id="IPR029044">
    <property type="entry name" value="Nucleotide-diphossugar_trans"/>
</dbReference>
<feature type="transmembrane region" description="Helical" evidence="4">
    <location>
        <begin position="298"/>
        <end position="321"/>
    </location>
</feature>
<keyword evidence="7" id="KW-1185">Reference proteome</keyword>
<name>A0A2S7WH67_9FLAO</name>
<dbReference type="AlphaFoldDB" id="A0A2S7WH67"/>
<dbReference type="Gene3D" id="3.90.550.10">
    <property type="entry name" value="Spore Coat Polysaccharide Biosynthesis Protein SpsA, Chain A"/>
    <property type="match status" value="1"/>
</dbReference>
<evidence type="ECO:0000256" key="1">
    <source>
        <dbReference type="ARBA" id="ARBA00006739"/>
    </source>
</evidence>
<dbReference type="CDD" id="cd06439">
    <property type="entry name" value="CESA_like_1"/>
    <property type="match status" value="1"/>
</dbReference>
<dbReference type="OrthoDB" id="9766971at2"/>
<dbReference type="SUPFAM" id="SSF53448">
    <property type="entry name" value="Nucleotide-diphospho-sugar transferases"/>
    <property type="match status" value="1"/>
</dbReference>
<dbReference type="Proteomes" id="UP000239068">
    <property type="component" value="Unassembled WGS sequence"/>
</dbReference>
<sequence>METLKILFWIFLFIIVYTYVGYGILLFAIIKIRRFFKIGKKLEIDPTYEPEVTLFIAAYNEKDYVAAKMKNTLSLEYPKEKINIIWVTDGSNDGTPDLLQGYPNTTVHHLDARNGKIGAMNRGMEFVKTPIVIFSDANTNLGKESIRRIVNLFGNPKVGCVSGEKRIVDKESDVASGAGEGMYWKYESQLKKWDAELYSVVGAAGELFAIRTKLYRHVEKDTLLDDFMISLRVAQDGYTIQYDPEAYAIETASANVKEELKRKIRISAGGIQSIVRLRSLLNIFKYGTLSFQYISHRVLRWSLTPLCLVLLIPVLTILAANDGFLSFGLYAIFFWLQLLFYAAALLGWFLENRETRVKILFIPYYFFIMNLSVVLGFFRYMKNTQSVNWERSKRAV</sequence>
<evidence type="ECO:0000259" key="5">
    <source>
        <dbReference type="Pfam" id="PF00535"/>
    </source>
</evidence>
<keyword evidence="3 6" id="KW-0808">Transferase</keyword>
<feature type="transmembrane region" description="Helical" evidence="4">
    <location>
        <begin position="362"/>
        <end position="381"/>
    </location>
</feature>
<dbReference type="Pfam" id="PF00535">
    <property type="entry name" value="Glycos_transf_2"/>
    <property type="match status" value="1"/>
</dbReference>
<evidence type="ECO:0000256" key="2">
    <source>
        <dbReference type="ARBA" id="ARBA00022676"/>
    </source>
</evidence>
<dbReference type="PANTHER" id="PTHR43630:SF1">
    <property type="entry name" value="POLY-BETA-1,6-N-ACETYL-D-GLUCOSAMINE SYNTHASE"/>
    <property type="match status" value="1"/>
</dbReference>
<feature type="transmembrane region" description="Helical" evidence="4">
    <location>
        <begin position="327"/>
        <end position="350"/>
    </location>
</feature>
<dbReference type="EMBL" id="MSCM01000002">
    <property type="protein sequence ID" value="PQJ76957.1"/>
    <property type="molecule type" value="Genomic_DNA"/>
</dbReference>
<evidence type="ECO:0000256" key="4">
    <source>
        <dbReference type="SAM" id="Phobius"/>
    </source>
</evidence>
<feature type="transmembrane region" description="Helical" evidence="4">
    <location>
        <begin position="6"/>
        <end position="30"/>
    </location>
</feature>
<keyword evidence="2" id="KW-0328">Glycosyltransferase</keyword>
<evidence type="ECO:0000256" key="3">
    <source>
        <dbReference type="ARBA" id="ARBA00022679"/>
    </source>
</evidence>
<proteinExistence type="inferred from homology"/>
<dbReference type="GO" id="GO:0016757">
    <property type="term" value="F:glycosyltransferase activity"/>
    <property type="evidence" value="ECO:0007669"/>
    <property type="project" value="UniProtKB-KW"/>
</dbReference>
<dbReference type="InterPro" id="IPR001173">
    <property type="entry name" value="Glyco_trans_2-like"/>
</dbReference>
<keyword evidence="4" id="KW-0812">Transmembrane</keyword>
<comment type="similarity">
    <text evidence="1">Belongs to the glycosyltransferase 2 family.</text>
</comment>
<dbReference type="PANTHER" id="PTHR43630">
    <property type="entry name" value="POLY-BETA-1,6-N-ACETYL-D-GLUCOSAMINE SYNTHASE"/>
    <property type="match status" value="1"/>
</dbReference>
<organism evidence="6 7">
    <name type="scientific">Polaribacter glomeratus</name>
    <dbReference type="NCBI Taxonomy" id="102"/>
    <lineage>
        <taxon>Bacteria</taxon>
        <taxon>Pseudomonadati</taxon>
        <taxon>Bacteroidota</taxon>
        <taxon>Flavobacteriia</taxon>
        <taxon>Flavobacteriales</taxon>
        <taxon>Flavobacteriaceae</taxon>
    </lineage>
</organism>
<dbReference type="RefSeq" id="WP_105022277.1">
    <property type="nucleotide sequence ID" value="NZ_MSCM01000002.1"/>
</dbReference>
<keyword evidence="4" id="KW-1133">Transmembrane helix</keyword>